<organism evidence="1 2">
    <name type="scientific">Pantoea eucalypti</name>
    <dbReference type="NCBI Taxonomy" id="470933"/>
    <lineage>
        <taxon>Bacteria</taxon>
        <taxon>Pseudomonadati</taxon>
        <taxon>Pseudomonadota</taxon>
        <taxon>Gammaproteobacteria</taxon>
        <taxon>Enterobacterales</taxon>
        <taxon>Erwiniaceae</taxon>
        <taxon>Pantoea</taxon>
    </lineage>
</organism>
<dbReference type="RefSeq" id="WP_003853428.1">
    <property type="nucleotide sequence ID" value="NZ_CP045720.1"/>
</dbReference>
<dbReference type="GeneID" id="90521218"/>
<dbReference type="EMBL" id="VHJB01000032">
    <property type="protein sequence ID" value="TPV41785.1"/>
    <property type="molecule type" value="Genomic_DNA"/>
</dbReference>
<evidence type="ECO:0000313" key="2">
    <source>
        <dbReference type="Proteomes" id="UP000315469"/>
    </source>
</evidence>
<comment type="caution">
    <text evidence="1">The sequence shown here is derived from an EMBL/GenBank/DDBJ whole genome shotgun (WGS) entry which is preliminary data.</text>
</comment>
<gene>
    <name evidence="1" type="ORF">FJW02_03700</name>
</gene>
<sequence length="59" mass="6688">MFNATGNDYRQAYKTGYPVCGEQKMGFVIVRTIDGEDESGAKRFYGIRYLTVKFPAVKV</sequence>
<keyword evidence="2" id="KW-1185">Reference proteome</keyword>
<proteinExistence type="predicted"/>
<protein>
    <submittedName>
        <fullName evidence="1">Uncharacterized protein</fullName>
    </submittedName>
</protein>
<evidence type="ECO:0000313" key="1">
    <source>
        <dbReference type="EMBL" id="TPV41785.1"/>
    </source>
</evidence>
<accession>A0ABY2ZN87</accession>
<name>A0ABY2ZN87_9GAMM</name>
<reference evidence="1 2" key="1">
    <citation type="submission" date="2019-06" db="EMBL/GenBank/DDBJ databases">
        <title>Taxogenomics and systematics of the genus Pantoea.</title>
        <authorList>
            <person name="Tambong J.T."/>
        </authorList>
    </citation>
    <scope>NUCLEOTIDE SEQUENCE [LARGE SCALE GENOMIC DNA]</scope>
    <source>
        <strain evidence="1 2">LMG 24197</strain>
    </source>
</reference>
<dbReference type="Proteomes" id="UP000315469">
    <property type="component" value="Unassembled WGS sequence"/>
</dbReference>